<dbReference type="Proteomes" id="UP000186890">
    <property type="component" value="Unassembled WGS sequence"/>
</dbReference>
<dbReference type="EMBL" id="MSJM01000005">
    <property type="protein sequence ID" value="OLF47609.1"/>
    <property type="molecule type" value="Genomic_DNA"/>
</dbReference>
<keyword evidence="3" id="KW-1185">Reference proteome</keyword>
<name>A0A1Q8E730_9STRE</name>
<feature type="transmembrane region" description="Helical" evidence="1">
    <location>
        <begin position="142"/>
        <end position="171"/>
    </location>
</feature>
<keyword evidence="1" id="KW-0812">Transmembrane</keyword>
<keyword evidence="1" id="KW-0472">Membrane</keyword>
<feature type="transmembrane region" description="Helical" evidence="1">
    <location>
        <begin position="12"/>
        <end position="44"/>
    </location>
</feature>
<evidence type="ECO:0000313" key="2">
    <source>
        <dbReference type="EMBL" id="OLF47609.1"/>
    </source>
</evidence>
<dbReference type="OrthoDB" id="2221602at2"/>
<reference evidence="3" key="1">
    <citation type="submission" date="2016-12" db="EMBL/GenBank/DDBJ databases">
        <authorList>
            <person name="Gulvik C.A."/>
        </authorList>
    </citation>
    <scope>NUCLEOTIDE SEQUENCE [LARGE SCALE GENOMIC DNA]</scope>
    <source>
        <strain evidence="3">NED12-00049-6B</strain>
    </source>
</reference>
<protein>
    <submittedName>
        <fullName evidence="2">Uncharacterized protein</fullName>
    </submittedName>
</protein>
<gene>
    <name evidence="2" type="ORF">BU202_06150</name>
</gene>
<dbReference type="RefSeq" id="WP_075104916.1">
    <property type="nucleotide sequence ID" value="NZ_MSJM01000005.1"/>
</dbReference>
<comment type="caution">
    <text evidence="2">The sequence shown here is derived from an EMBL/GenBank/DDBJ whole genome shotgun (WGS) entry which is preliminary data.</text>
</comment>
<feature type="transmembrane region" description="Helical" evidence="1">
    <location>
        <begin position="59"/>
        <end position="79"/>
    </location>
</feature>
<dbReference type="AlphaFoldDB" id="A0A1Q8E730"/>
<keyword evidence="1" id="KW-1133">Transmembrane helix</keyword>
<organism evidence="2 3">
    <name type="scientific">Streptococcus cuniculi</name>
    <dbReference type="NCBI Taxonomy" id="1432788"/>
    <lineage>
        <taxon>Bacteria</taxon>
        <taxon>Bacillati</taxon>
        <taxon>Bacillota</taxon>
        <taxon>Bacilli</taxon>
        <taxon>Lactobacillales</taxon>
        <taxon>Streptococcaceae</taxon>
        <taxon>Streptococcus</taxon>
    </lineage>
</organism>
<accession>A0A1Q8E730</accession>
<feature type="transmembrane region" description="Helical" evidence="1">
    <location>
        <begin position="91"/>
        <end position="115"/>
    </location>
</feature>
<evidence type="ECO:0000256" key="1">
    <source>
        <dbReference type="SAM" id="Phobius"/>
    </source>
</evidence>
<evidence type="ECO:0000313" key="3">
    <source>
        <dbReference type="Proteomes" id="UP000186890"/>
    </source>
</evidence>
<sequence length="186" mass="20490">MKEKVIEWQAKLMDIIIVSMMIVLGLLTVVGGVYSLLIAFVYLAPLSDSKWTVTKDKKVIAVCIGAQILVYALLAILFLNLQLLPVLPNLLVIVSSFLLTVLSITSFSLLTTGIWQLARGYVPSMALVYQGMRGLVLGVPSWIVLFALLLMAVFAVVVYPPCLVIVIGSFLKLLNKMSEKMMLERS</sequence>
<proteinExistence type="predicted"/>